<evidence type="ECO:0000256" key="15">
    <source>
        <dbReference type="SAM" id="Phobius"/>
    </source>
</evidence>
<evidence type="ECO:0000256" key="14">
    <source>
        <dbReference type="ARBA" id="ARBA00023136"/>
    </source>
</evidence>
<dbReference type="InterPro" id="IPR000701">
    <property type="entry name" value="SuccDH_FuR_B_TM-su"/>
</dbReference>
<dbReference type="KEGG" id="tig:THII_0432"/>
<dbReference type="GO" id="GO:0016020">
    <property type="term" value="C:membrane"/>
    <property type="evidence" value="ECO:0007669"/>
    <property type="project" value="UniProtKB-SubCell"/>
</dbReference>
<evidence type="ECO:0000256" key="3">
    <source>
        <dbReference type="ARBA" id="ARBA00004141"/>
    </source>
</evidence>
<evidence type="ECO:0000256" key="6">
    <source>
        <dbReference type="ARBA" id="ARBA00022448"/>
    </source>
</evidence>
<feature type="transmembrane region" description="Helical" evidence="15">
    <location>
        <begin position="68"/>
        <end position="84"/>
    </location>
</feature>
<dbReference type="HOGENOM" id="CLU_151315_0_2_6"/>
<name>A0A090AD63_9GAMM</name>
<dbReference type="GO" id="GO:0006099">
    <property type="term" value="P:tricarboxylic acid cycle"/>
    <property type="evidence" value="ECO:0007669"/>
    <property type="project" value="UniProtKB-UniPathway"/>
</dbReference>
<feature type="transmembrane region" description="Helical" evidence="15">
    <location>
        <begin position="104"/>
        <end position="125"/>
    </location>
</feature>
<dbReference type="EMBL" id="AP014633">
    <property type="protein sequence ID" value="BAP54729.1"/>
    <property type="molecule type" value="Genomic_DNA"/>
</dbReference>
<dbReference type="InterPro" id="IPR014312">
    <property type="entry name" value="Succ_DH_anchor"/>
</dbReference>
<keyword evidence="9 15" id="KW-0812">Transmembrane</keyword>
<evidence type="ECO:0000256" key="4">
    <source>
        <dbReference type="ARBA" id="ARBA00005163"/>
    </source>
</evidence>
<keyword evidence="14 15" id="KW-0472">Membrane</keyword>
<evidence type="ECO:0000256" key="11">
    <source>
        <dbReference type="ARBA" id="ARBA00022982"/>
    </source>
</evidence>
<keyword evidence="10" id="KW-0479">Metal-binding</keyword>
<dbReference type="AlphaFoldDB" id="A0A090AD63"/>
<comment type="subcellular location">
    <subcellularLocation>
        <location evidence="3">Membrane</location>
        <topology evidence="3">Multi-pass membrane protein</topology>
    </subcellularLocation>
</comment>
<evidence type="ECO:0000256" key="2">
    <source>
        <dbReference type="ARBA" id="ARBA00004050"/>
    </source>
</evidence>
<keyword evidence="6" id="KW-0813">Transport</keyword>
<keyword evidence="8" id="KW-0349">Heme</keyword>
<organism evidence="16 17">
    <name type="scientific">Thioploca ingrica</name>
    <dbReference type="NCBI Taxonomy" id="40754"/>
    <lineage>
        <taxon>Bacteria</taxon>
        <taxon>Pseudomonadati</taxon>
        <taxon>Pseudomonadota</taxon>
        <taxon>Gammaproteobacteria</taxon>
        <taxon>Thiotrichales</taxon>
        <taxon>Thiotrichaceae</taxon>
        <taxon>Thioploca</taxon>
    </lineage>
</organism>
<evidence type="ECO:0000313" key="16">
    <source>
        <dbReference type="EMBL" id="BAP54729.1"/>
    </source>
</evidence>
<dbReference type="Proteomes" id="UP000031623">
    <property type="component" value="Chromosome"/>
</dbReference>
<reference evidence="16 17" key="1">
    <citation type="journal article" date="2014" name="ISME J.">
        <title>Ecophysiology of Thioploca ingrica as revealed by the complete genome sequence supplemented with proteomic evidence.</title>
        <authorList>
            <person name="Kojima H."/>
            <person name="Ogura Y."/>
            <person name="Yamamoto N."/>
            <person name="Togashi T."/>
            <person name="Mori H."/>
            <person name="Watanabe T."/>
            <person name="Nemoto F."/>
            <person name="Kurokawa K."/>
            <person name="Hayashi T."/>
            <person name="Fukui M."/>
        </authorList>
    </citation>
    <scope>NUCLEOTIDE SEQUENCE [LARGE SCALE GENOMIC DNA]</scope>
</reference>
<keyword evidence="7" id="KW-0816">Tricarboxylic acid cycle</keyword>
<dbReference type="InterPro" id="IPR034804">
    <property type="entry name" value="SQR/QFR_C/D"/>
</dbReference>
<protein>
    <recommendedName>
        <fullName evidence="5">Succinate dehydrogenase hydrophobic membrane anchor subunit</fullName>
    </recommendedName>
</protein>
<keyword evidence="12 15" id="KW-1133">Transmembrane helix</keyword>
<gene>
    <name evidence="16" type="ORF">THII_0432</name>
</gene>
<proteinExistence type="predicted"/>
<dbReference type="SUPFAM" id="SSF81343">
    <property type="entry name" value="Fumarate reductase respiratory complex transmembrane subunits"/>
    <property type="match status" value="1"/>
</dbReference>
<comment type="pathway">
    <text evidence="4">Carbohydrate metabolism; tricarboxylic acid cycle.</text>
</comment>
<evidence type="ECO:0000256" key="10">
    <source>
        <dbReference type="ARBA" id="ARBA00022723"/>
    </source>
</evidence>
<sequence length="127" mass="14461">MNLRTPLSQVRGLGSARAGTHHFILQRLSAMVLVPLSLWFVASLIFFMLRASHASLVSWIKTPWHAEWLILFFLFLFYHAYIGLHEVVVDYVHNPILKMTTVVLMQLVIMTMTTISVLAILRITLGG</sequence>
<evidence type="ECO:0000256" key="7">
    <source>
        <dbReference type="ARBA" id="ARBA00022532"/>
    </source>
</evidence>
<dbReference type="Pfam" id="PF01127">
    <property type="entry name" value="Sdh_cyt"/>
    <property type="match status" value="1"/>
</dbReference>
<feature type="transmembrane region" description="Helical" evidence="15">
    <location>
        <begin position="28"/>
        <end position="47"/>
    </location>
</feature>
<evidence type="ECO:0000256" key="5">
    <source>
        <dbReference type="ARBA" id="ARBA00019425"/>
    </source>
</evidence>
<evidence type="ECO:0000256" key="1">
    <source>
        <dbReference type="ARBA" id="ARBA00001971"/>
    </source>
</evidence>
<accession>A0A090AD63</accession>
<keyword evidence="13" id="KW-0408">Iron</keyword>
<evidence type="ECO:0000313" key="17">
    <source>
        <dbReference type="Proteomes" id="UP000031623"/>
    </source>
</evidence>
<keyword evidence="11" id="KW-0249">Electron transport</keyword>
<dbReference type="GO" id="GO:0046872">
    <property type="term" value="F:metal ion binding"/>
    <property type="evidence" value="ECO:0007669"/>
    <property type="project" value="UniProtKB-KW"/>
</dbReference>
<evidence type="ECO:0000256" key="13">
    <source>
        <dbReference type="ARBA" id="ARBA00023004"/>
    </source>
</evidence>
<comment type="cofactor">
    <cofactor evidence="1">
        <name>heme</name>
        <dbReference type="ChEBI" id="CHEBI:30413"/>
    </cofactor>
</comment>
<dbReference type="UniPathway" id="UPA00223"/>
<dbReference type="NCBIfam" id="TIGR02968">
    <property type="entry name" value="succ_dehyd_anc"/>
    <property type="match status" value="1"/>
</dbReference>
<keyword evidence="17" id="KW-1185">Reference proteome</keyword>
<evidence type="ECO:0000256" key="9">
    <source>
        <dbReference type="ARBA" id="ARBA00022692"/>
    </source>
</evidence>
<dbReference type="GO" id="GO:0020037">
    <property type="term" value="F:heme binding"/>
    <property type="evidence" value="ECO:0007669"/>
    <property type="project" value="InterPro"/>
</dbReference>
<evidence type="ECO:0000256" key="8">
    <source>
        <dbReference type="ARBA" id="ARBA00022617"/>
    </source>
</evidence>
<dbReference type="Gene3D" id="1.20.1300.10">
    <property type="entry name" value="Fumarate reductase/succinate dehydrogenase, transmembrane subunit"/>
    <property type="match status" value="1"/>
</dbReference>
<comment type="function">
    <text evidence="2">Membrane-anchoring subunit of succinate dehydrogenase (SDH).</text>
</comment>
<dbReference type="STRING" id="40754.THII_0432"/>
<evidence type="ECO:0000256" key="12">
    <source>
        <dbReference type="ARBA" id="ARBA00022989"/>
    </source>
</evidence>